<evidence type="ECO:0000256" key="5">
    <source>
        <dbReference type="ARBA" id="ARBA00023004"/>
    </source>
</evidence>
<accession>A0ABU6TP11</accession>
<keyword evidence="9" id="KW-1185">Reference proteome</keyword>
<gene>
    <name evidence="8" type="ORF">PIB30_073105</name>
</gene>
<comment type="similarity">
    <text evidence="1 7">Belongs to the cytochrome P450 family.</text>
</comment>
<evidence type="ECO:0000313" key="9">
    <source>
        <dbReference type="Proteomes" id="UP001341840"/>
    </source>
</evidence>
<evidence type="ECO:0000256" key="7">
    <source>
        <dbReference type="RuleBase" id="RU000461"/>
    </source>
</evidence>
<sequence>MDLVSFVMLLLLLLLLTCTTLYSLHFLFVRRTKANCKLPPGPSPLPIIGNLHELGNNPHRSSAMLAKIHGPIMTLKLGQLTTIVISSSEMAKMVLQTYDQFLSNRTVPEAARVHNHHIHSIAFMPMTPLWRSLRKICNTQLFASKTIDDGQDLRRKKVKELLGEIHQSSQFGEAVDIGEAGFKTTINLLSNTIFSMDLVQSSGSTARFKDLVANITKESGKPNLADYFPALRMVDPQGIRAHNSIYAGKLLDIFHDLIYQRKTLTLKTGSDTNKDMLEALLNMSQENSKEMNKINIEHLMLTLFVAGTDTITSTLEWAMTELLSNPNTMRKAKRELEETIGKGNQVEESDIARLPYLQAILKETFRLHPSVPFLLPRKADTDVEINGYTIPKGSQLLINVYAIGRDSNVWKNDTNLFSPERFLGLETDVRGRHFELLPFGGGRRICPGLTYAMRILFLMLGSLVNCFDWKLENDTNAEDIDKDEEFGITLRKSKPLRIIPIKIKSTASVLIFKPFYRPSAATCTGDILKWKEKHQNL</sequence>
<dbReference type="PANTHER" id="PTHR47950">
    <property type="entry name" value="CYTOCHROME P450, FAMILY 76, SUBFAMILY C, POLYPEPTIDE 5-RELATED"/>
    <property type="match status" value="1"/>
</dbReference>
<organism evidence="8 9">
    <name type="scientific">Stylosanthes scabra</name>
    <dbReference type="NCBI Taxonomy" id="79078"/>
    <lineage>
        <taxon>Eukaryota</taxon>
        <taxon>Viridiplantae</taxon>
        <taxon>Streptophyta</taxon>
        <taxon>Embryophyta</taxon>
        <taxon>Tracheophyta</taxon>
        <taxon>Spermatophyta</taxon>
        <taxon>Magnoliopsida</taxon>
        <taxon>eudicotyledons</taxon>
        <taxon>Gunneridae</taxon>
        <taxon>Pentapetalae</taxon>
        <taxon>rosids</taxon>
        <taxon>fabids</taxon>
        <taxon>Fabales</taxon>
        <taxon>Fabaceae</taxon>
        <taxon>Papilionoideae</taxon>
        <taxon>50 kb inversion clade</taxon>
        <taxon>dalbergioids sensu lato</taxon>
        <taxon>Dalbergieae</taxon>
        <taxon>Pterocarpus clade</taxon>
        <taxon>Stylosanthes</taxon>
    </lineage>
</organism>
<dbReference type="InterPro" id="IPR001128">
    <property type="entry name" value="Cyt_P450"/>
</dbReference>
<keyword evidence="4 7" id="KW-0560">Oxidoreductase</keyword>
<evidence type="ECO:0000256" key="6">
    <source>
        <dbReference type="ARBA" id="ARBA00023033"/>
    </source>
</evidence>
<dbReference type="InterPro" id="IPR017972">
    <property type="entry name" value="Cyt_P450_CS"/>
</dbReference>
<comment type="caution">
    <text evidence="8">The sequence shown here is derived from an EMBL/GenBank/DDBJ whole genome shotgun (WGS) entry which is preliminary data.</text>
</comment>
<dbReference type="PROSITE" id="PS00086">
    <property type="entry name" value="CYTOCHROME_P450"/>
    <property type="match status" value="1"/>
</dbReference>
<dbReference type="CDD" id="cd11073">
    <property type="entry name" value="CYP76-like"/>
    <property type="match status" value="1"/>
</dbReference>
<dbReference type="InterPro" id="IPR036396">
    <property type="entry name" value="Cyt_P450_sf"/>
</dbReference>
<protein>
    <submittedName>
        <fullName evidence="8">Uncharacterized protein</fullName>
    </submittedName>
</protein>
<dbReference type="Proteomes" id="UP001341840">
    <property type="component" value="Unassembled WGS sequence"/>
</dbReference>
<name>A0ABU6TP11_9FABA</name>
<evidence type="ECO:0000256" key="4">
    <source>
        <dbReference type="ARBA" id="ARBA00023002"/>
    </source>
</evidence>
<evidence type="ECO:0000313" key="8">
    <source>
        <dbReference type="EMBL" id="MED6150516.1"/>
    </source>
</evidence>
<proteinExistence type="inferred from homology"/>
<dbReference type="Pfam" id="PF00067">
    <property type="entry name" value="p450"/>
    <property type="match status" value="1"/>
</dbReference>
<dbReference type="PRINTS" id="PR00463">
    <property type="entry name" value="EP450I"/>
</dbReference>
<evidence type="ECO:0000256" key="1">
    <source>
        <dbReference type="ARBA" id="ARBA00010617"/>
    </source>
</evidence>
<dbReference type="InterPro" id="IPR002401">
    <property type="entry name" value="Cyt_P450_E_grp-I"/>
</dbReference>
<dbReference type="SUPFAM" id="SSF48264">
    <property type="entry name" value="Cytochrome P450"/>
    <property type="match status" value="1"/>
</dbReference>
<evidence type="ECO:0000256" key="3">
    <source>
        <dbReference type="ARBA" id="ARBA00022723"/>
    </source>
</evidence>
<evidence type="ECO:0000256" key="2">
    <source>
        <dbReference type="ARBA" id="ARBA00022617"/>
    </source>
</evidence>
<dbReference type="PRINTS" id="PR00385">
    <property type="entry name" value="P450"/>
</dbReference>
<reference evidence="8 9" key="1">
    <citation type="journal article" date="2023" name="Plants (Basel)">
        <title>Bridging the Gap: Combining Genomics and Transcriptomics Approaches to Understand Stylosanthes scabra, an Orphan Legume from the Brazilian Caatinga.</title>
        <authorList>
            <person name="Ferreira-Neto J.R.C."/>
            <person name="da Silva M.D."/>
            <person name="Binneck E."/>
            <person name="de Melo N.F."/>
            <person name="da Silva R.H."/>
            <person name="de Melo A.L.T.M."/>
            <person name="Pandolfi V."/>
            <person name="Bustamante F.O."/>
            <person name="Brasileiro-Vidal A.C."/>
            <person name="Benko-Iseppon A.M."/>
        </authorList>
    </citation>
    <scope>NUCLEOTIDE SEQUENCE [LARGE SCALE GENOMIC DNA]</scope>
    <source>
        <tissue evidence="8">Leaves</tissue>
    </source>
</reference>
<dbReference type="EMBL" id="JASCZI010091500">
    <property type="protein sequence ID" value="MED6150516.1"/>
    <property type="molecule type" value="Genomic_DNA"/>
</dbReference>
<dbReference type="PANTHER" id="PTHR47950:SF4">
    <property type="entry name" value="GERANIOL 8-HYDROXYLASE-LIKE"/>
    <property type="match status" value="1"/>
</dbReference>
<keyword evidence="6 7" id="KW-0503">Monooxygenase</keyword>
<keyword evidence="5 7" id="KW-0408">Iron</keyword>
<dbReference type="Gene3D" id="1.10.630.10">
    <property type="entry name" value="Cytochrome P450"/>
    <property type="match status" value="1"/>
</dbReference>
<keyword evidence="3 7" id="KW-0479">Metal-binding</keyword>
<keyword evidence="2 7" id="KW-0349">Heme</keyword>